<reference evidence="2 3" key="1">
    <citation type="submission" date="2010-12" db="EMBL/GenBank/DDBJ databases">
        <title>Whole genome sequence of Anaerolinea thermophila UNI-1.</title>
        <authorList>
            <person name="Narita-Yamada S."/>
            <person name="Kishi E."/>
            <person name="Watanabe Y."/>
            <person name="Takasaki K."/>
            <person name="Ankai A."/>
            <person name="Oguchi A."/>
            <person name="Fukui S."/>
            <person name="Takahashi M."/>
            <person name="Yashiro I."/>
            <person name="Hosoyama A."/>
            <person name="Sekiguchi Y."/>
            <person name="Hanada S."/>
            <person name="Fujita N."/>
        </authorList>
    </citation>
    <scope>NUCLEOTIDE SEQUENCE [LARGE SCALE GENOMIC DNA]</scope>
    <source>
        <strain evidence="3">DSM 14523 / JCM 11388 / NBRC 100420 / UNI-1</strain>
    </source>
</reference>
<evidence type="ECO:0000256" key="1">
    <source>
        <dbReference type="SAM" id="MobiDB-lite"/>
    </source>
</evidence>
<dbReference type="InParanoid" id="E8N687"/>
<keyword evidence="3" id="KW-1185">Reference proteome</keyword>
<accession>E8N687</accession>
<feature type="region of interest" description="Disordered" evidence="1">
    <location>
        <begin position="69"/>
        <end position="95"/>
    </location>
</feature>
<dbReference type="InterPro" id="IPR022453">
    <property type="entry name" value="Znf_MqsA-type"/>
</dbReference>
<dbReference type="Gene3D" id="3.10.20.860">
    <property type="match status" value="1"/>
</dbReference>
<evidence type="ECO:0000313" key="3">
    <source>
        <dbReference type="Proteomes" id="UP000008922"/>
    </source>
</evidence>
<dbReference type="AlphaFoldDB" id="E8N687"/>
<dbReference type="RefSeq" id="WP_013560326.1">
    <property type="nucleotide sequence ID" value="NC_014960.1"/>
</dbReference>
<dbReference type="OrthoDB" id="164658at2"/>
<sequence length="95" mass="10911">MRRSLERYTIPCTQCQAGQMHQHFITYFTWLGDELITVPDFPAWICDVCGHREYDPAALNQLSLILSPNAGRPVSRSRGIPQRKTDKKGQRPSRP</sequence>
<dbReference type="STRING" id="926569.ANT_19250"/>
<dbReference type="NCBIfam" id="TIGR03831">
    <property type="entry name" value="YgiT_finger"/>
    <property type="match status" value="1"/>
</dbReference>
<dbReference type="Proteomes" id="UP000008922">
    <property type="component" value="Chromosome"/>
</dbReference>
<name>E8N687_ANATU</name>
<dbReference type="HOGENOM" id="CLU_2366739_0_0_0"/>
<protein>
    <recommendedName>
        <fullName evidence="4">YgiT-type zinc finger protein</fullName>
    </recommendedName>
</protein>
<dbReference type="EMBL" id="AP012029">
    <property type="protein sequence ID" value="BAJ63951.1"/>
    <property type="molecule type" value="Genomic_DNA"/>
</dbReference>
<gene>
    <name evidence="2" type="ordered locus">ANT_19250</name>
</gene>
<proteinExistence type="predicted"/>
<organism evidence="2 3">
    <name type="scientific">Anaerolinea thermophila (strain DSM 14523 / JCM 11388 / NBRC 100420 / UNI-1)</name>
    <dbReference type="NCBI Taxonomy" id="926569"/>
    <lineage>
        <taxon>Bacteria</taxon>
        <taxon>Bacillati</taxon>
        <taxon>Chloroflexota</taxon>
        <taxon>Anaerolineae</taxon>
        <taxon>Anaerolineales</taxon>
        <taxon>Anaerolineaceae</taxon>
        <taxon>Anaerolinea</taxon>
    </lineage>
</organism>
<dbReference type="KEGG" id="atm:ANT_19250"/>
<evidence type="ECO:0008006" key="4">
    <source>
        <dbReference type="Google" id="ProtNLM"/>
    </source>
</evidence>
<evidence type="ECO:0000313" key="2">
    <source>
        <dbReference type="EMBL" id="BAJ63951.1"/>
    </source>
</evidence>